<evidence type="ECO:0000313" key="4">
    <source>
        <dbReference type="Proteomes" id="UP001054945"/>
    </source>
</evidence>
<evidence type="ECO:0000256" key="2">
    <source>
        <dbReference type="SAM" id="SignalP"/>
    </source>
</evidence>
<protein>
    <submittedName>
        <fullName evidence="3">Uncharacterized protein</fullName>
    </submittedName>
</protein>
<evidence type="ECO:0000256" key="1">
    <source>
        <dbReference type="SAM" id="MobiDB-lite"/>
    </source>
</evidence>
<sequence>MFLCILYSLLIASCQALDLFSIKGRPTGITSRLKARKGLSRNETKLEMSTSNETLHENFSLSTDGLTFSERFKNQTSNVSQSTLNKIAIQDTPVYGNETTLNETHLNSISNETDSSWNETNLNSMLDETKSSWNESVSSLDAAYETEEFLSDILSKRGVLSDTGNITNNNQSIKADDIGLTSNNTMSHNETVFGGEFQISNFSDTVNQTIIKEESRKSHRRPQARSLRNLSPGEEFLLSVANLEDAKSQNWRRLPYLMSFLQKANAMNAGKDAQSTMKRKSGNPGQSEWPLEMSDMINLMNGMDKEDSESEQEKPSSSLLSKFSADPMSLIFASSRPSLGPIGCCDSFVV</sequence>
<organism evidence="3 4">
    <name type="scientific">Caerostris extrusa</name>
    <name type="common">Bark spider</name>
    <name type="synonym">Caerostris bankana</name>
    <dbReference type="NCBI Taxonomy" id="172846"/>
    <lineage>
        <taxon>Eukaryota</taxon>
        <taxon>Metazoa</taxon>
        <taxon>Ecdysozoa</taxon>
        <taxon>Arthropoda</taxon>
        <taxon>Chelicerata</taxon>
        <taxon>Arachnida</taxon>
        <taxon>Araneae</taxon>
        <taxon>Araneomorphae</taxon>
        <taxon>Entelegynae</taxon>
        <taxon>Araneoidea</taxon>
        <taxon>Araneidae</taxon>
        <taxon>Caerostris</taxon>
    </lineage>
</organism>
<feature type="region of interest" description="Disordered" evidence="1">
    <location>
        <begin position="269"/>
        <end position="290"/>
    </location>
</feature>
<dbReference type="AlphaFoldDB" id="A0AAV4Y692"/>
<keyword evidence="2" id="KW-0732">Signal</keyword>
<reference evidence="3 4" key="1">
    <citation type="submission" date="2021-06" db="EMBL/GenBank/DDBJ databases">
        <title>Caerostris extrusa draft genome.</title>
        <authorList>
            <person name="Kono N."/>
            <person name="Arakawa K."/>
        </authorList>
    </citation>
    <scope>NUCLEOTIDE SEQUENCE [LARGE SCALE GENOMIC DNA]</scope>
</reference>
<proteinExistence type="predicted"/>
<comment type="caution">
    <text evidence="3">The sequence shown here is derived from an EMBL/GenBank/DDBJ whole genome shotgun (WGS) entry which is preliminary data.</text>
</comment>
<keyword evidence="4" id="KW-1185">Reference proteome</keyword>
<accession>A0AAV4Y692</accession>
<dbReference type="Proteomes" id="UP001054945">
    <property type="component" value="Unassembled WGS sequence"/>
</dbReference>
<name>A0AAV4Y692_CAEEX</name>
<feature type="signal peptide" evidence="2">
    <location>
        <begin position="1"/>
        <end position="16"/>
    </location>
</feature>
<dbReference type="EMBL" id="BPLR01018824">
    <property type="protein sequence ID" value="GIZ02543.1"/>
    <property type="molecule type" value="Genomic_DNA"/>
</dbReference>
<gene>
    <name evidence="3" type="primary">AVEN_69782_1</name>
    <name evidence="3" type="ORF">CEXT_574861</name>
</gene>
<evidence type="ECO:0000313" key="3">
    <source>
        <dbReference type="EMBL" id="GIZ02543.1"/>
    </source>
</evidence>
<feature type="chain" id="PRO_5043797712" evidence="2">
    <location>
        <begin position="17"/>
        <end position="350"/>
    </location>
</feature>